<comment type="caution">
    <text evidence="3">The sequence shown here is derived from an EMBL/GenBank/DDBJ whole genome shotgun (WGS) entry which is preliminary data.</text>
</comment>
<dbReference type="EMBL" id="JALBWM010000289">
    <property type="protein sequence ID" value="MCO1337019.1"/>
    <property type="molecule type" value="Genomic_DNA"/>
</dbReference>
<comment type="similarity">
    <text evidence="1">Belongs to the bacterial reverse transcriptase family.</text>
</comment>
<feature type="domain" description="Reverse transcriptase" evidence="2">
    <location>
        <begin position="100"/>
        <end position="276"/>
    </location>
</feature>
<dbReference type="PANTHER" id="PTHR34047">
    <property type="entry name" value="NUCLEAR INTRON MATURASE 1, MITOCHONDRIAL-RELATED"/>
    <property type="match status" value="1"/>
</dbReference>
<evidence type="ECO:0000259" key="2">
    <source>
        <dbReference type="PROSITE" id="PS50878"/>
    </source>
</evidence>
<dbReference type="GO" id="GO:0003964">
    <property type="term" value="F:RNA-directed DNA polymerase activity"/>
    <property type="evidence" value="ECO:0007669"/>
    <property type="project" value="UniProtKB-KW"/>
</dbReference>
<evidence type="ECO:0000256" key="1">
    <source>
        <dbReference type="ARBA" id="ARBA00034120"/>
    </source>
</evidence>
<dbReference type="InterPro" id="IPR043502">
    <property type="entry name" value="DNA/RNA_pol_sf"/>
</dbReference>
<reference evidence="3" key="1">
    <citation type="journal article" date="2022" name="Arch. Microbiol.">
        <title>Microbulbifer okhotskensis sp. nov., isolated from a deep bottom sediment of the Okhotsk Sea.</title>
        <authorList>
            <person name="Romanenko L."/>
            <person name="Kurilenko V."/>
            <person name="Otstavnykh N."/>
            <person name="Velansky P."/>
            <person name="Isaeva M."/>
            <person name="Mikhailov V."/>
        </authorList>
    </citation>
    <scope>NUCLEOTIDE SEQUENCE</scope>
    <source>
        <strain evidence="3">OS29</strain>
    </source>
</reference>
<evidence type="ECO:0000313" key="4">
    <source>
        <dbReference type="Proteomes" id="UP001139028"/>
    </source>
</evidence>
<gene>
    <name evidence="3" type="ORF">MO867_22095</name>
</gene>
<dbReference type="PANTHER" id="PTHR34047:SF8">
    <property type="entry name" value="PROTEIN YKFC"/>
    <property type="match status" value="1"/>
</dbReference>
<dbReference type="Pfam" id="PF00078">
    <property type="entry name" value="RVT_1"/>
    <property type="match status" value="1"/>
</dbReference>
<name>A0A9X2J7W6_9GAMM</name>
<dbReference type="RefSeq" id="WP_252473195.1">
    <property type="nucleotide sequence ID" value="NZ_JALBWM010000289.1"/>
</dbReference>
<dbReference type="SUPFAM" id="SSF56672">
    <property type="entry name" value="DNA/RNA polymerases"/>
    <property type="match status" value="1"/>
</dbReference>
<feature type="non-terminal residue" evidence="3">
    <location>
        <position position="276"/>
    </location>
</feature>
<keyword evidence="3" id="KW-0808">Transferase</keyword>
<organism evidence="3 4">
    <name type="scientific">Microbulbifer okhotskensis</name>
    <dbReference type="NCBI Taxonomy" id="2926617"/>
    <lineage>
        <taxon>Bacteria</taxon>
        <taxon>Pseudomonadati</taxon>
        <taxon>Pseudomonadota</taxon>
        <taxon>Gammaproteobacteria</taxon>
        <taxon>Cellvibrionales</taxon>
        <taxon>Microbulbiferaceae</taxon>
        <taxon>Microbulbifer</taxon>
    </lineage>
</organism>
<dbReference type="Proteomes" id="UP001139028">
    <property type="component" value="Unassembled WGS sequence"/>
</dbReference>
<keyword evidence="3" id="KW-0548">Nucleotidyltransferase</keyword>
<dbReference type="PROSITE" id="PS50878">
    <property type="entry name" value="RT_POL"/>
    <property type="match status" value="1"/>
</dbReference>
<dbReference type="InterPro" id="IPR000477">
    <property type="entry name" value="RT_dom"/>
</dbReference>
<dbReference type="CDD" id="cd01651">
    <property type="entry name" value="RT_G2_intron"/>
    <property type="match status" value="1"/>
</dbReference>
<keyword evidence="4" id="KW-1185">Reference proteome</keyword>
<proteinExistence type="inferred from homology"/>
<sequence>MRLEINAAEWVEGRVLTERNAGEVNRGQTQSWNPTMSGIACVRQIANKNRQQSFTALMHHLTLGLLRQSFYKLKRQAAKGVDGVSWYSYQEELEVRLLDLQSRIQQGRYKPKPARRVYIPKGNGEQRPLSIQCVEDKLVQQAVVTLLNEIYETDFKGFSYGFRPARSQHDALDALTYGISKKKVNWVLDLDIRQFFDTVEHGWLIQMIQHRVRDKRLIKMITRWIKVGMVDEGGTRKPANCGLPQGAVISPLLSNIYLHYAFDLWSHQWRKTRAKA</sequence>
<dbReference type="AlphaFoldDB" id="A0A9X2J7W6"/>
<evidence type="ECO:0000313" key="3">
    <source>
        <dbReference type="EMBL" id="MCO1337019.1"/>
    </source>
</evidence>
<protein>
    <submittedName>
        <fullName evidence="3">Reverse transcriptase domain-containing protein</fullName>
    </submittedName>
</protein>
<keyword evidence="3" id="KW-0695">RNA-directed DNA polymerase</keyword>
<accession>A0A9X2J7W6</accession>
<dbReference type="InterPro" id="IPR051083">
    <property type="entry name" value="GrpII_Intron_Splice-Mob/Def"/>
</dbReference>